<feature type="region of interest" description="Disordered" evidence="2">
    <location>
        <begin position="1"/>
        <end position="29"/>
    </location>
</feature>
<feature type="compositionally biased region" description="Polar residues" evidence="2">
    <location>
        <begin position="1"/>
        <end position="16"/>
    </location>
</feature>
<feature type="compositionally biased region" description="Basic and acidic residues" evidence="2">
    <location>
        <begin position="747"/>
        <end position="760"/>
    </location>
</feature>
<reference evidence="3 4" key="1">
    <citation type="submission" date="2014-06" db="EMBL/GenBank/DDBJ databases">
        <authorList>
            <person name="Swart Estienne"/>
        </authorList>
    </citation>
    <scope>NUCLEOTIDE SEQUENCE [LARGE SCALE GENOMIC DNA]</scope>
    <source>
        <strain evidence="3 4">130c</strain>
    </source>
</reference>
<keyword evidence="4" id="KW-1185">Reference proteome</keyword>
<feature type="compositionally biased region" description="Polar residues" evidence="2">
    <location>
        <begin position="906"/>
        <end position="921"/>
    </location>
</feature>
<name>A0A078ATE6_STYLE</name>
<dbReference type="Proteomes" id="UP000039865">
    <property type="component" value="Unassembled WGS sequence"/>
</dbReference>
<accession>A0A078ATE6</accession>
<evidence type="ECO:0000256" key="1">
    <source>
        <dbReference type="SAM" id="Coils"/>
    </source>
</evidence>
<proteinExistence type="predicted"/>
<feature type="region of interest" description="Disordered" evidence="2">
    <location>
        <begin position="855"/>
        <end position="921"/>
    </location>
</feature>
<dbReference type="OMA" id="QREIMHI"/>
<organism evidence="3 4">
    <name type="scientific">Stylonychia lemnae</name>
    <name type="common">Ciliate</name>
    <dbReference type="NCBI Taxonomy" id="5949"/>
    <lineage>
        <taxon>Eukaryota</taxon>
        <taxon>Sar</taxon>
        <taxon>Alveolata</taxon>
        <taxon>Ciliophora</taxon>
        <taxon>Intramacronucleata</taxon>
        <taxon>Spirotrichea</taxon>
        <taxon>Stichotrichia</taxon>
        <taxon>Sporadotrichida</taxon>
        <taxon>Oxytrichidae</taxon>
        <taxon>Stylonychinae</taxon>
        <taxon>Stylonychia</taxon>
    </lineage>
</organism>
<sequence length="921" mass="107268">MSSNFQTISNKFSGSAPSDDDYLLNSDDPLDSNQIFKELDLQMSSENGSCSYQGSSGQSNKQENHRIIGSQGQILENVSVNFFNENENAINQWKDSRLKKLEDFTKDLGRSSSNKRNRKEIPGSEMTTLKNQTFENKNQKDNIDNEYITLSSNMIAIQNSSQASNQIQLHQVQMNNTASVIGDYSSIVEIGNRQSEQHNSNINNQFAGNQEQYYNNDIDDDETFDDELMLTKTEGSTQMKFGSNICSTQRSMHQNMSVNGEFEKRITDIKQKLTQIKNTINNEIENSFNQQLNDNNASEYNSNQNVLSPQIMSGISSQRRLGPTSTHNIQSNNNYGQTNHFQQPNTNYNQQATNQLQQNSVISSLDNFQVKINHIKQNISQSYQNNTTVTNNTQQEELDLDKPLQTQFKIQNQFQQLSEKERFNRIKNLIDNSFNQSNSKSTHNNKLSMDISSNINHRNSSKVNTQLSQQSVMTSNIDQLSNTNEDNYQYSVTNQHRTQGSQLLNQFEQTQNSNKFISQNLSQTQLISQSMMEKENESLKQKLSLMIQTEQMLNKKMDQIYNDQQKEKQRYEEQLQKMQEEISKMCEIMQDMNKKKKRANSKKAQSKKLRIQQLEKQIKDLQYQMLNQPQMPNSNENHLIQTQTSNMSNKGYNTKQREIMHIEDQTARSIDMPINKHPNKDKQQLEKQVSQLEEKMKQFHHEMTDSNQSQQLRDQLKLAMDENQKLRTTFQKSYQEMMTSFDQFKQEMEKRMHEQQKEYDSQQAKQQQKYQEESENRAIIIEKLKTENQFLKEKIHKIKDVFDLKQISQQPYQDFNKHAYSDHHPTQSSQSDLLNIKQDENGFYHIGLATQLSDNMSQDNKENHPRHLVKDNSKKKITVQKLKKKKVTIQDPVLKQKSQIHAKRGSSASVKPSSNNVQRIQ</sequence>
<evidence type="ECO:0000313" key="3">
    <source>
        <dbReference type="EMBL" id="CDW85489.1"/>
    </source>
</evidence>
<feature type="region of interest" description="Disordered" evidence="2">
    <location>
        <begin position="747"/>
        <end position="771"/>
    </location>
</feature>
<feature type="coiled-coil region" evidence="1">
    <location>
        <begin position="554"/>
        <end position="624"/>
    </location>
</feature>
<protein>
    <submittedName>
        <fullName evidence="3">Uncharacterized protein</fullName>
    </submittedName>
</protein>
<keyword evidence="1" id="KW-0175">Coiled coil</keyword>
<dbReference type="EMBL" id="CCKQ01013784">
    <property type="protein sequence ID" value="CDW85489.1"/>
    <property type="molecule type" value="Genomic_DNA"/>
</dbReference>
<dbReference type="AlphaFoldDB" id="A0A078ATE6"/>
<dbReference type="InParanoid" id="A0A078ATE6"/>
<evidence type="ECO:0000256" key="2">
    <source>
        <dbReference type="SAM" id="MobiDB-lite"/>
    </source>
</evidence>
<gene>
    <name evidence="3" type="primary">Contig11418.g12217</name>
    <name evidence="3" type="ORF">STYLEM_14567</name>
</gene>
<feature type="compositionally biased region" description="Basic and acidic residues" evidence="2">
    <location>
        <begin position="859"/>
        <end position="874"/>
    </location>
</feature>
<feature type="compositionally biased region" description="Basic residues" evidence="2">
    <location>
        <begin position="875"/>
        <end position="887"/>
    </location>
</feature>
<dbReference type="OrthoDB" id="327812at2759"/>
<evidence type="ECO:0000313" key="4">
    <source>
        <dbReference type="Proteomes" id="UP000039865"/>
    </source>
</evidence>